<dbReference type="InterPro" id="IPR004649">
    <property type="entry name" value="RNase_H2_suA"/>
</dbReference>
<dbReference type="InterPro" id="IPR036397">
    <property type="entry name" value="RNaseH_sf"/>
</dbReference>
<dbReference type="InterPro" id="IPR023160">
    <property type="entry name" value="RNase_HII_hlx-loop-hlx_cap_dom"/>
</dbReference>
<keyword evidence="6 8" id="KW-0255">Endonuclease</keyword>
<evidence type="ECO:0000313" key="11">
    <source>
        <dbReference type="EMBL" id="KAF7684197.1"/>
    </source>
</evidence>
<reference evidence="11 12" key="1">
    <citation type="submission" date="2019-01" db="EMBL/GenBank/DDBJ databases">
        <title>Genomes sequencing and comparative genomics of infectious freshwater microsporidia, Cucumispora dikerogammari and Thelohania contejeani.</title>
        <authorList>
            <person name="Cormier A."/>
            <person name="Giraud I."/>
            <person name="Wattier R."/>
            <person name="Teixeira M."/>
            <person name="Grandjean F."/>
            <person name="Rigaud T."/>
            <person name="Cordaux R."/>
        </authorList>
    </citation>
    <scope>NUCLEOTIDE SEQUENCE [LARGE SCALE GENOMIC DNA]</scope>
    <source>
        <strain evidence="11">T1</strain>
        <tissue evidence="11">Spores</tissue>
    </source>
</reference>
<evidence type="ECO:0000256" key="4">
    <source>
        <dbReference type="ARBA" id="ARBA00022722"/>
    </source>
</evidence>
<evidence type="ECO:0000256" key="6">
    <source>
        <dbReference type="ARBA" id="ARBA00022759"/>
    </source>
</evidence>
<protein>
    <recommendedName>
        <fullName evidence="9">Ribonuclease</fullName>
        <ecNumber evidence="9">3.1.26.4</ecNumber>
    </recommendedName>
</protein>
<keyword evidence="7 8" id="KW-0378">Hydrolase</keyword>
<dbReference type="Gene3D" id="3.30.420.10">
    <property type="entry name" value="Ribonuclease H-like superfamily/Ribonuclease H"/>
    <property type="match status" value="1"/>
</dbReference>
<dbReference type="PROSITE" id="PS51975">
    <property type="entry name" value="RNASE_H_2"/>
    <property type="match status" value="1"/>
</dbReference>
<comment type="cofactor">
    <cofactor evidence="8">
        <name>Mn(2+)</name>
        <dbReference type="ChEBI" id="CHEBI:29035"/>
    </cofactor>
    <cofactor evidence="8">
        <name>Mg(2+)</name>
        <dbReference type="ChEBI" id="CHEBI:18420"/>
    </cofactor>
    <text evidence="8">Manganese or magnesium. Binds 1 divalent metal ion per monomer in the absence of substrate. May bind a second metal ion after substrate binding.</text>
</comment>
<keyword evidence="4 8" id="KW-0540">Nuclease</keyword>
<evidence type="ECO:0000256" key="2">
    <source>
        <dbReference type="ARBA" id="ARBA00001946"/>
    </source>
</evidence>
<dbReference type="InterPro" id="IPR001352">
    <property type="entry name" value="RNase_HII/HIII"/>
</dbReference>
<dbReference type="InterPro" id="IPR012337">
    <property type="entry name" value="RNaseH-like_sf"/>
</dbReference>
<proteinExistence type="inferred from homology"/>
<comment type="catalytic activity">
    <reaction evidence="1 8 9">
        <text>Endonucleolytic cleavage to 5'-phosphomonoester.</text>
        <dbReference type="EC" id="3.1.26.4"/>
    </reaction>
</comment>
<evidence type="ECO:0000313" key="12">
    <source>
        <dbReference type="Proteomes" id="UP001516464"/>
    </source>
</evidence>
<dbReference type="Pfam" id="PF01351">
    <property type="entry name" value="RNase_HII"/>
    <property type="match status" value="1"/>
</dbReference>
<sequence length="250" mass="28657">MSNLEIEKLNIIDSFLPLFDEEVIVGIDEAGRGPVLGYMVYGALISNKIDLSLFKFKDSKLMTPEQRKLGYETIQRNDNTFGYITHSLHPSYISQNMLSKTKNLNVISFECVTGILTEIFKKYKKVKCIYIDTLGSPETYLIMLRKKFKNQKFIVESKADTKYKIVAGASILAKVRRDELLEEAGYNGVGSGYPSDPQTVEWLKKNYNPLFGFPEIARFSWKTIEKFFPSRSQTSKPLKGGYKELYFTDI</sequence>
<evidence type="ECO:0000259" key="10">
    <source>
        <dbReference type="PROSITE" id="PS51975"/>
    </source>
</evidence>
<dbReference type="Gene3D" id="1.10.10.460">
    <property type="entry name" value="Ribonuclease hii. Domain 2"/>
    <property type="match status" value="1"/>
</dbReference>
<feature type="domain" description="RNase H type-2" evidence="10">
    <location>
        <begin position="22"/>
        <end position="233"/>
    </location>
</feature>
<dbReference type="EMBL" id="SBIQ01000024">
    <property type="protein sequence ID" value="KAF7684197.1"/>
    <property type="molecule type" value="Genomic_DNA"/>
</dbReference>
<dbReference type="EC" id="3.1.26.4" evidence="9"/>
<keyword evidence="12" id="KW-1185">Reference proteome</keyword>
<evidence type="ECO:0000256" key="7">
    <source>
        <dbReference type="ARBA" id="ARBA00022801"/>
    </source>
</evidence>
<name>A0ABQ7I1F3_9MICR</name>
<feature type="binding site" evidence="8">
    <location>
        <position position="29"/>
    </location>
    <ligand>
        <name>a divalent metal cation</name>
        <dbReference type="ChEBI" id="CHEBI:60240"/>
    </ligand>
</feature>
<comment type="cofactor">
    <cofactor evidence="2">
        <name>Mg(2+)</name>
        <dbReference type="ChEBI" id="CHEBI:18420"/>
    </cofactor>
</comment>
<feature type="binding site" evidence="8">
    <location>
        <position position="28"/>
    </location>
    <ligand>
        <name>a divalent metal cation</name>
        <dbReference type="ChEBI" id="CHEBI:60240"/>
    </ligand>
</feature>
<dbReference type="SUPFAM" id="SSF53098">
    <property type="entry name" value="Ribonuclease H-like"/>
    <property type="match status" value="1"/>
</dbReference>
<comment type="similarity">
    <text evidence="3">Belongs to the RNase HII family. Eukaryotic subfamily.</text>
</comment>
<evidence type="ECO:0000256" key="9">
    <source>
        <dbReference type="RuleBase" id="RU003515"/>
    </source>
</evidence>
<gene>
    <name evidence="11" type="primary">Rnaseh2a</name>
    <name evidence="11" type="ORF">TCON_0609</name>
</gene>
<evidence type="ECO:0000256" key="3">
    <source>
        <dbReference type="ARBA" id="ARBA00007058"/>
    </source>
</evidence>
<evidence type="ECO:0000256" key="5">
    <source>
        <dbReference type="ARBA" id="ARBA00022723"/>
    </source>
</evidence>
<dbReference type="PANTHER" id="PTHR10954">
    <property type="entry name" value="RIBONUCLEASE H2 SUBUNIT A"/>
    <property type="match status" value="1"/>
</dbReference>
<accession>A0ABQ7I1F3</accession>
<organism evidence="11 12">
    <name type="scientific">Astathelohania contejeani</name>
    <dbReference type="NCBI Taxonomy" id="164912"/>
    <lineage>
        <taxon>Eukaryota</taxon>
        <taxon>Fungi</taxon>
        <taxon>Fungi incertae sedis</taxon>
        <taxon>Microsporidia</taxon>
        <taxon>Astathelohaniidae</taxon>
        <taxon>Astathelohania</taxon>
    </lineage>
</organism>
<evidence type="ECO:0000256" key="8">
    <source>
        <dbReference type="PROSITE-ProRule" id="PRU01319"/>
    </source>
</evidence>
<dbReference type="PANTHER" id="PTHR10954:SF7">
    <property type="entry name" value="RIBONUCLEASE H2 SUBUNIT A"/>
    <property type="match status" value="1"/>
</dbReference>
<dbReference type="CDD" id="cd07181">
    <property type="entry name" value="RNase_HII_eukaryota_like"/>
    <property type="match status" value="1"/>
</dbReference>
<feature type="binding site" evidence="8">
    <location>
        <position position="132"/>
    </location>
    <ligand>
        <name>a divalent metal cation</name>
        <dbReference type="ChEBI" id="CHEBI:60240"/>
    </ligand>
</feature>
<comment type="function">
    <text evidence="9">Endonuclease that specifically degrades the RNA of RNA-DNA hybrids.</text>
</comment>
<comment type="caution">
    <text evidence="11">The sequence shown here is derived from an EMBL/GenBank/DDBJ whole genome shotgun (WGS) entry which is preliminary data.</text>
</comment>
<dbReference type="Proteomes" id="UP001516464">
    <property type="component" value="Unassembled WGS sequence"/>
</dbReference>
<evidence type="ECO:0000256" key="1">
    <source>
        <dbReference type="ARBA" id="ARBA00000077"/>
    </source>
</evidence>
<keyword evidence="5 8" id="KW-0479">Metal-binding</keyword>
<dbReference type="InterPro" id="IPR024567">
    <property type="entry name" value="RNase_HII/HIII_dom"/>
</dbReference>
<dbReference type="NCBIfam" id="TIGR00729">
    <property type="entry name" value="ribonuclease HII"/>
    <property type="match status" value="1"/>
</dbReference>